<dbReference type="GO" id="GO:0006355">
    <property type="term" value="P:regulation of DNA-templated transcription"/>
    <property type="evidence" value="ECO:0007669"/>
    <property type="project" value="InterPro"/>
</dbReference>
<evidence type="ECO:0000256" key="1">
    <source>
        <dbReference type="ARBA" id="ARBA00022553"/>
    </source>
</evidence>
<dbReference type="CDD" id="cd00383">
    <property type="entry name" value="trans_reg_C"/>
    <property type="match status" value="1"/>
</dbReference>
<keyword evidence="11" id="KW-1185">Reference proteome</keyword>
<evidence type="ECO:0000256" key="5">
    <source>
        <dbReference type="ARBA" id="ARBA00023163"/>
    </source>
</evidence>
<evidence type="ECO:0000256" key="3">
    <source>
        <dbReference type="ARBA" id="ARBA00023015"/>
    </source>
</evidence>
<evidence type="ECO:0000256" key="7">
    <source>
        <dbReference type="PROSITE-ProRule" id="PRU01091"/>
    </source>
</evidence>
<dbReference type="RefSeq" id="WP_237383407.1">
    <property type="nucleotide sequence ID" value="NZ_CP071793.1"/>
</dbReference>
<evidence type="ECO:0000259" key="9">
    <source>
        <dbReference type="PROSITE" id="PS51755"/>
    </source>
</evidence>
<gene>
    <name evidence="10" type="ORF">J3U87_12690</name>
</gene>
<dbReference type="PANTHER" id="PTHR48111">
    <property type="entry name" value="REGULATOR OF RPOS"/>
    <property type="match status" value="1"/>
</dbReference>
<dbReference type="PROSITE" id="PS50110">
    <property type="entry name" value="RESPONSE_REGULATORY"/>
    <property type="match status" value="1"/>
</dbReference>
<dbReference type="AlphaFoldDB" id="A0A8A4U3I4"/>
<dbReference type="Gene3D" id="3.40.50.2300">
    <property type="match status" value="1"/>
</dbReference>
<evidence type="ECO:0000256" key="2">
    <source>
        <dbReference type="ARBA" id="ARBA00023012"/>
    </source>
</evidence>
<organism evidence="10 11">
    <name type="scientific">Sulfidibacter corallicola</name>
    <dbReference type="NCBI Taxonomy" id="2818388"/>
    <lineage>
        <taxon>Bacteria</taxon>
        <taxon>Pseudomonadati</taxon>
        <taxon>Acidobacteriota</taxon>
        <taxon>Holophagae</taxon>
        <taxon>Acanthopleuribacterales</taxon>
        <taxon>Acanthopleuribacteraceae</taxon>
        <taxon>Sulfidibacter</taxon>
    </lineage>
</organism>
<dbReference type="FunFam" id="3.40.50.2300:FF:000001">
    <property type="entry name" value="DNA-binding response regulator PhoB"/>
    <property type="match status" value="1"/>
</dbReference>
<dbReference type="Gene3D" id="1.10.10.10">
    <property type="entry name" value="Winged helix-like DNA-binding domain superfamily/Winged helix DNA-binding domain"/>
    <property type="match status" value="1"/>
</dbReference>
<keyword evidence="4 7" id="KW-0238">DNA-binding</keyword>
<dbReference type="InterPro" id="IPR001789">
    <property type="entry name" value="Sig_transdc_resp-reg_receiver"/>
</dbReference>
<proteinExistence type="predicted"/>
<dbReference type="GO" id="GO:0000156">
    <property type="term" value="F:phosphorelay response regulator activity"/>
    <property type="evidence" value="ECO:0007669"/>
    <property type="project" value="TreeGrafter"/>
</dbReference>
<dbReference type="GO" id="GO:0000976">
    <property type="term" value="F:transcription cis-regulatory region binding"/>
    <property type="evidence" value="ECO:0007669"/>
    <property type="project" value="TreeGrafter"/>
</dbReference>
<dbReference type="GO" id="GO:0032993">
    <property type="term" value="C:protein-DNA complex"/>
    <property type="evidence" value="ECO:0007669"/>
    <property type="project" value="TreeGrafter"/>
</dbReference>
<dbReference type="GO" id="GO:0005829">
    <property type="term" value="C:cytosol"/>
    <property type="evidence" value="ECO:0007669"/>
    <property type="project" value="TreeGrafter"/>
</dbReference>
<dbReference type="CDD" id="cd17574">
    <property type="entry name" value="REC_OmpR"/>
    <property type="match status" value="1"/>
</dbReference>
<dbReference type="SUPFAM" id="SSF46894">
    <property type="entry name" value="C-terminal effector domain of the bipartite response regulators"/>
    <property type="match status" value="1"/>
</dbReference>
<keyword evidence="5" id="KW-0804">Transcription</keyword>
<accession>A0A8A4U3I4</accession>
<keyword evidence="2" id="KW-0902">Two-component regulatory system</keyword>
<dbReference type="PROSITE" id="PS51755">
    <property type="entry name" value="OMPR_PHOB"/>
    <property type="match status" value="1"/>
</dbReference>
<dbReference type="InterPro" id="IPR011006">
    <property type="entry name" value="CheY-like_superfamily"/>
</dbReference>
<evidence type="ECO:0000313" key="11">
    <source>
        <dbReference type="Proteomes" id="UP000663929"/>
    </source>
</evidence>
<evidence type="ECO:0000259" key="8">
    <source>
        <dbReference type="PROSITE" id="PS50110"/>
    </source>
</evidence>
<dbReference type="InterPro" id="IPR001867">
    <property type="entry name" value="OmpR/PhoB-type_DNA-bd"/>
</dbReference>
<dbReference type="EMBL" id="CP071793">
    <property type="protein sequence ID" value="QTD53305.1"/>
    <property type="molecule type" value="Genomic_DNA"/>
</dbReference>
<name>A0A8A4U3I4_SULCO</name>
<protein>
    <submittedName>
        <fullName evidence="10">Response regulator transcription factor</fullName>
    </submittedName>
</protein>
<keyword evidence="3" id="KW-0805">Transcription regulation</keyword>
<dbReference type="InterPro" id="IPR039420">
    <property type="entry name" value="WalR-like"/>
</dbReference>
<dbReference type="Pfam" id="PF00486">
    <property type="entry name" value="Trans_reg_C"/>
    <property type="match status" value="1"/>
</dbReference>
<dbReference type="SMART" id="SM00862">
    <property type="entry name" value="Trans_reg_C"/>
    <property type="match status" value="1"/>
</dbReference>
<dbReference type="PANTHER" id="PTHR48111:SF40">
    <property type="entry name" value="PHOSPHATE REGULON TRANSCRIPTIONAL REGULATORY PROTEIN PHOB"/>
    <property type="match status" value="1"/>
</dbReference>
<reference evidence="10" key="1">
    <citation type="submission" date="2021-03" db="EMBL/GenBank/DDBJ databases">
        <title>Acanthopleuribacteraceae sp. M133.</title>
        <authorList>
            <person name="Wang G."/>
        </authorList>
    </citation>
    <scope>NUCLEOTIDE SEQUENCE</scope>
    <source>
        <strain evidence="10">M133</strain>
    </source>
</reference>
<dbReference type="Gene3D" id="6.10.250.690">
    <property type="match status" value="1"/>
</dbReference>
<dbReference type="KEGG" id="scor:J3U87_12690"/>
<dbReference type="SMART" id="SM00448">
    <property type="entry name" value="REC"/>
    <property type="match status" value="1"/>
</dbReference>
<evidence type="ECO:0000256" key="4">
    <source>
        <dbReference type="ARBA" id="ARBA00023125"/>
    </source>
</evidence>
<dbReference type="Proteomes" id="UP000663929">
    <property type="component" value="Chromosome"/>
</dbReference>
<dbReference type="InterPro" id="IPR036388">
    <property type="entry name" value="WH-like_DNA-bd_sf"/>
</dbReference>
<feature type="domain" description="Response regulatory" evidence="8">
    <location>
        <begin position="4"/>
        <end position="118"/>
    </location>
</feature>
<feature type="DNA-binding region" description="OmpR/PhoB-type" evidence="7">
    <location>
        <begin position="135"/>
        <end position="235"/>
    </location>
</feature>
<sequence>MRKRILVVEDEPKIREGIVDALTFQGFEVLSAERGDEALSKAIMQHPDLILLDIMLPKLNGLDVCENLRESGIKAPIIFLSAKGRESDRIEGLEKGADDYITKPFSIKELMARINAHLRRRELDKVEALNQDKRSGPMRVKDLTVDFDARSCWLNEKRLHLSEKEFMILKILCENIGKVVDRETLLREVWGYKNVGLETRTVDVTIGKLRQKIEKNASSPEIIKTKRGKGYIIEDAI</sequence>
<feature type="modified residue" description="4-aspartylphosphate" evidence="6">
    <location>
        <position position="53"/>
    </location>
</feature>
<evidence type="ECO:0000256" key="6">
    <source>
        <dbReference type="PROSITE-ProRule" id="PRU00169"/>
    </source>
</evidence>
<keyword evidence="1 6" id="KW-0597">Phosphoprotein</keyword>
<dbReference type="Pfam" id="PF00072">
    <property type="entry name" value="Response_reg"/>
    <property type="match status" value="1"/>
</dbReference>
<evidence type="ECO:0000313" key="10">
    <source>
        <dbReference type="EMBL" id="QTD53305.1"/>
    </source>
</evidence>
<dbReference type="InterPro" id="IPR016032">
    <property type="entry name" value="Sig_transdc_resp-reg_C-effctor"/>
</dbReference>
<feature type="domain" description="OmpR/PhoB-type" evidence="9">
    <location>
        <begin position="135"/>
        <end position="235"/>
    </location>
</feature>
<dbReference type="SUPFAM" id="SSF52172">
    <property type="entry name" value="CheY-like"/>
    <property type="match status" value="1"/>
</dbReference>